<protein>
    <submittedName>
        <fullName evidence="1">Uncharacterized protein</fullName>
    </submittedName>
</protein>
<dbReference type="Proteomes" id="UP000254879">
    <property type="component" value="Unassembled WGS sequence"/>
</dbReference>
<dbReference type="EMBL" id="UGPG01000001">
    <property type="protein sequence ID" value="STY43522.1"/>
    <property type="molecule type" value="Genomic_DNA"/>
</dbReference>
<evidence type="ECO:0000313" key="2">
    <source>
        <dbReference type="Proteomes" id="UP000254879"/>
    </source>
</evidence>
<dbReference type="AlphaFoldDB" id="A0A378MDT8"/>
<gene>
    <name evidence="1" type="ORF">NCTC10815_00820</name>
</gene>
<proteinExistence type="predicted"/>
<name>A0A378MDT8_LISGR</name>
<accession>A0A378MDT8</accession>
<organism evidence="1 2">
    <name type="scientific">Listeria grayi</name>
    <name type="common">Listeria murrayi</name>
    <dbReference type="NCBI Taxonomy" id="1641"/>
    <lineage>
        <taxon>Bacteria</taxon>
        <taxon>Bacillati</taxon>
        <taxon>Bacillota</taxon>
        <taxon>Bacilli</taxon>
        <taxon>Bacillales</taxon>
        <taxon>Listeriaceae</taxon>
        <taxon>Listeria</taxon>
    </lineage>
</organism>
<reference evidence="1 2" key="1">
    <citation type="submission" date="2018-06" db="EMBL/GenBank/DDBJ databases">
        <authorList>
            <consortium name="Pathogen Informatics"/>
            <person name="Doyle S."/>
        </authorList>
    </citation>
    <scope>NUCLEOTIDE SEQUENCE [LARGE SCALE GENOMIC DNA]</scope>
    <source>
        <strain evidence="2">NCTC 10815</strain>
    </source>
</reference>
<evidence type="ECO:0000313" key="1">
    <source>
        <dbReference type="EMBL" id="STY43522.1"/>
    </source>
</evidence>
<sequence length="30" mass="3538">MNLLRGKNSAKHYYQLLFCPFSFHAYGMLS</sequence>